<reference evidence="2 3" key="1">
    <citation type="submission" date="2016-03" db="EMBL/GenBank/DDBJ databases">
        <title>Draft genome sequence of Acetobacter malorum CECT 7742, a strain isolated from strawberry vinegar.</title>
        <authorList>
            <person name="Sainz F."/>
            <person name="Mas A."/>
            <person name="Torija M.J."/>
        </authorList>
    </citation>
    <scope>NUCLEOTIDE SEQUENCE [LARGE SCALE GENOMIC DNA]</scope>
    <source>
        <strain evidence="2 3">CECT 7742</strain>
    </source>
</reference>
<organism evidence="2 3">
    <name type="scientific">Acetobacter malorum</name>
    <dbReference type="NCBI Taxonomy" id="178901"/>
    <lineage>
        <taxon>Bacteria</taxon>
        <taxon>Pseudomonadati</taxon>
        <taxon>Pseudomonadota</taxon>
        <taxon>Alphaproteobacteria</taxon>
        <taxon>Acetobacterales</taxon>
        <taxon>Acetobacteraceae</taxon>
        <taxon>Acetobacter</taxon>
    </lineage>
</organism>
<accession>A0A177G5E1</accession>
<dbReference type="Proteomes" id="UP000077349">
    <property type="component" value="Unassembled WGS sequence"/>
</dbReference>
<evidence type="ECO:0000313" key="3">
    <source>
        <dbReference type="Proteomes" id="UP000077349"/>
    </source>
</evidence>
<dbReference type="InterPro" id="IPR010586">
    <property type="entry name" value="T3SS_stator_protein"/>
</dbReference>
<name>A0A177G5E1_9PROT</name>
<sequence>MTTEPFSPYIIRSEQFDALTDAAQIRKRAEKEREACLEEARKEAQSLLLAARKDAESMRQQARNQAREEISRYLQSCEKSIADLSFLIARRLIDDLPRDEKLARLVRTALADFPQQMGLVLKVPVSEAASLKTALQKMESVPASVCVVESADLATGEAILQHEQGQVRLDVASQLRALWQGAVA</sequence>
<dbReference type="EMBL" id="LVHD01000038">
    <property type="protein sequence ID" value="OAG75548.1"/>
    <property type="molecule type" value="Genomic_DNA"/>
</dbReference>
<gene>
    <name evidence="2" type="ORF">Amal_03277</name>
</gene>
<dbReference type="Gene3D" id="1.20.5.2950">
    <property type="match status" value="1"/>
</dbReference>
<dbReference type="AlphaFoldDB" id="A0A177G5E1"/>
<dbReference type="PATRIC" id="fig|178901.16.peg.3497"/>
<dbReference type="CDD" id="cd06503">
    <property type="entry name" value="ATP-synt_Fo_b"/>
    <property type="match status" value="1"/>
</dbReference>
<feature type="coiled-coil region" evidence="1">
    <location>
        <begin position="19"/>
        <end position="72"/>
    </location>
</feature>
<evidence type="ECO:0000313" key="2">
    <source>
        <dbReference type="EMBL" id="OAG75548.1"/>
    </source>
</evidence>
<dbReference type="InterPro" id="IPR028987">
    <property type="entry name" value="ATP_synth_B-like_membr_sf"/>
</dbReference>
<dbReference type="SUPFAM" id="SSF81573">
    <property type="entry name" value="F1F0 ATP synthase subunit B, membrane domain"/>
    <property type="match status" value="1"/>
</dbReference>
<keyword evidence="1" id="KW-0175">Coiled coil</keyword>
<evidence type="ECO:0000256" key="1">
    <source>
        <dbReference type="SAM" id="Coils"/>
    </source>
</evidence>
<protein>
    <submittedName>
        <fullName evidence="2">Type III secretion system protein</fullName>
    </submittedName>
</protein>
<proteinExistence type="predicted"/>
<comment type="caution">
    <text evidence="2">The sequence shown here is derived from an EMBL/GenBank/DDBJ whole genome shotgun (WGS) entry which is preliminary data.</text>
</comment>
<dbReference type="Pfam" id="PF06635">
    <property type="entry name" value="T3SS_SCTL"/>
    <property type="match status" value="1"/>
</dbReference>